<dbReference type="InterPro" id="IPR036324">
    <property type="entry name" value="Mn/Fe_SOD_N_sf"/>
</dbReference>
<proteinExistence type="inferred from homology"/>
<dbReference type="EMBL" id="JAGFNZ010000004">
    <property type="protein sequence ID" value="MBW7573412.1"/>
    <property type="molecule type" value="Genomic_DNA"/>
</dbReference>
<keyword evidence="9" id="KW-1185">Reference proteome</keyword>
<comment type="function">
    <text evidence="5">Destroys radicals which are normally produced within the cells and which are toxic to biological systems.</text>
</comment>
<dbReference type="InterPro" id="IPR019832">
    <property type="entry name" value="Mn/Fe_SOD_C"/>
</dbReference>
<dbReference type="PIRSF" id="PIRSF000349">
    <property type="entry name" value="SODismutase"/>
    <property type="match status" value="1"/>
</dbReference>
<dbReference type="Gene3D" id="1.10.287.990">
    <property type="entry name" value="Fe,Mn superoxide dismutase (SOD) domain"/>
    <property type="match status" value="1"/>
</dbReference>
<sequence length="202" mass="23314">MNDHYPFQLLPLPYAYDALEPYIDAETVEIHHDRHLKAYVDHLNEALAPYPQLHGMTLEELLINSNRLPKCIQTAVINNGGGVYNHNFYFNIMGPYNHEPSVKMMRALEKAFGSFGNFKKALKESAVNRFGSGYAWLAADPCGKLTILSTANQDTLLKTCLKPILLVDVWEHAYYLKYKNLRGDYAENWFNVLDWSRIENHY</sequence>
<gene>
    <name evidence="8" type="ORF">J5W02_11390</name>
</gene>
<dbReference type="SUPFAM" id="SSF54719">
    <property type="entry name" value="Fe,Mn superoxide dismutase (SOD), C-terminal domain"/>
    <property type="match status" value="1"/>
</dbReference>
<comment type="catalytic activity">
    <reaction evidence="5">
        <text>2 superoxide + 2 H(+) = H2O2 + O2</text>
        <dbReference type="Rhea" id="RHEA:20696"/>
        <dbReference type="ChEBI" id="CHEBI:15378"/>
        <dbReference type="ChEBI" id="CHEBI:15379"/>
        <dbReference type="ChEBI" id="CHEBI:16240"/>
        <dbReference type="ChEBI" id="CHEBI:18421"/>
        <dbReference type="EC" id="1.15.1.1"/>
    </reaction>
</comment>
<comment type="similarity">
    <text evidence="1 5">Belongs to the iron/manganese superoxide dismutase family.</text>
</comment>
<evidence type="ECO:0000256" key="5">
    <source>
        <dbReference type="RuleBase" id="RU000414"/>
    </source>
</evidence>
<evidence type="ECO:0000256" key="3">
    <source>
        <dbReference type="ARBA" id="ARBA00022723"/>
    </source>
</evidence>
<evidence type="ECO:0000259" key="6">
    <source>
        <dbReference type="Pfam" id="PF00081"/>
    </source>
</evidence>
<dbReference type="PRINTS" id="PR01703">
    <property type="entry name" value="MNSODISMTASE"/>
</dbReference>
<dbReference type="InterPro" id="IPR036314">
    <property type="entry name" value="SOD_C_sf"/>
</dbReference>
<dbReference type="Proteomes" id="UP000719942">
    <property type="component" value="Unassembled WGS sequence"/>
</dbReference>
<dbReference type="PANTHER" id="PTHR43595">
    <property type="entry name" value="37S RIBOSOMAL PROTEIN S26, MITOCHONDRIAL"/>
    <property type="match status" value="1"/>
</dbReference>
<dbReference type="Gene3D" id="3.55.40.20">
    <property type="entry name" value="Iron/manganese superoxide dismutase, C-terminal domain"/>
    <property type="match status" value="1"/>
</dbReference>
<dbReference type="InterPro" id="IPR019831">
    <property type="entry name" value="Mn/Fe_SOD_N"/>
</dbReference>
<organism evidence="8 9">
    <name type="scientific">Caproiciproducens faecalis</name>
    <dbReference type="NCBI Taxonomy" id="2820301"/>
    <lineage>
        <taxon>Bacteria</taxon>
        <taxon>Bacillati</taxon>
        <taxon>Bacillota</taxon>
        <taxon>Clostridia</taxon>
        <taxon>Eubacteriales</taxon>
        <taxon>Acutalibacteraceae</taxon>
        <taxon>Caproiciproducens</taxon>
    </lineage>
</organism>
<dbReference type="RefSeq" id="WP_219965811.1">
    <property type="nucleotide sequence ID" value="NZ_JAGFNZ010000004.1"/>
</dbReference>
<keyword evidence="4 5" id="KW-0560">Oxidoreductase</keyword>
<evidence type="ECO:0000313" key="9">
    <source>
        <dbReference type="Proteomes" id="UP000719942"/>
    </source>
</evidence>
<accession>A0ABS7DQ19</accession>
<evidence type="ECO:0000256" key="1">
    <source>
        <dbReference type="ARBA" id="ARBA00008714"/>
    </source>
</evidence>
<keyword evidence="3 5" id="KW-0479">Metal-binding</keyword>
<reference evidence="8 9" key="1">
    <citation type="submission" date="2021-03" db="EMBL/GenBank/DDBJ databases">
        <title>Caproiciproducens sp. nov. isolated from feces of cow.</title>
        <authorList>
            <person name="Choi J.-Y."/>
        </authorList>
    </citation>
    <scope>NUCLEOTIDE SEQUENCE [LARGE SCALE GENOMIC DNA]</scope>
    <source>
        <strain evidence="8 9">AGMB10547</strain>
    </source>
</reference>
<dbReference type="PANTHER" id="PTHR43595:SF2">
    <property type="entry name" value="SMALL RIBOSOMAL SUBUNIT PROTEIN MS42"/>
    <property type="match status" value="1"/>
</dbReference>
<evidence type="ECO:0000256" key="4">
    <source>
        <dbReference type="ARBA" id="ARBA00023002"/>
    </source>
</evidence>
<dbReference type="InterPro" id="IPR019833">
    <property type="entry name" value="Mn/Fe_SOD_BS"/>
</dbReference>
<feature type="domain" description="Manganese/iron superoxide dismutase N-terminal" evidence="6">
    <location>
        <begin position="7"/>
        <end position="93"/>
    </location>
</feature>
<dbReference type="InterPro" id="IPR001189">
    <property type="entry name" value="Mn/Fe_SOD"/>
</dbReference>
<evidence type="ECO:0000259" key="7">
    <source>
        <dbReference type="Pfam" id="PF02777"/>
    </source>
</evidence>
<feature type="domain" description="Manganese/iron superoxide dismutase C-terminal" evidence="7">
    <location>
        <begin position="101"/>
        <end position="200"/>
    </location>
</feature>
<evidence type="ECO:0000313" key="8">
    <source>
        <dbReference type="EMBL" id="MBW7573412.1"/>
    </source>
</evidence>
<name>A0ABS7DQ19_9FIRM</name>
<protein>
    <recommendedName>
        <fullName evidence="2 5">Superoxide dismutase</fullName>
        <ecNumber evidence="2 5">1.15.1.1</ecNumber>
    </recommendedName>
</protein>
<dbReference type="EC" id="1.15.1.1" evidence="2 5"/>
<comment type="caution">
    <text evidence="8">The sequence shown here is derived from an EMBL/GenBank/DDBJ whole genome shotgun (WGS) entry which is preliminary data.</text>
</comment>
<dbReference type="Pfam" id="PF02777">
    <property type="entry name" value="Sod_Fe_C"/>
    <property type="match status" value="1"/>
</dbReference>
<dbReference type="PROSITE" id="PS00088">
    <property type="entry name" value="SOD_MN"/>
    <property type="match status" value="1"/>
</dbReference>
<dbReference type="SUPFAM" id="SSF46609">
    <property type="entry name" value="Fe,Mn superoxide dismutase (SOD), N-terminal domain"/>
    <property type="match status" value="1"/>
</dbReference>
<dbReference type="Pfam" id="PF00081">
    <property type="entry name" value="Sod_Fe_N"/>
    <property type="match status" value="1"/>
</dbReference>
<evidence type="ECO:0000256" key="2">
    <source>
        <dbReference type="ARBA" id="ARBA00012682"/>
    </source>
</evidence>